<evidence type="ECO:0000256" key="6">
    <source>
        <dbReference type="SAM" id="MobiDB-lite"/>
    </source>
</evidence>
<protein>
    <recommendedName>
        <fullName evidence="5">U3 small nucleolar RNA-associated protein 11</fullName>
        <shortName evidence="5">U3 snoRNA-associated protein 11</shortName>
    </recommendedName>
</protein>
<dbReference type="GO" id="GO:0032040">
    <property type="term" value="C:small-subunit processome"/>
    <property type="evidence" value="ECO:0007669"/>
    <property type="project" value="UniProtKB-UniRule"/>
</dbReference>
<comment type="subcellular location">
    <subcellularLocation>
        <location evidence="1 5">Nucleus</location>
        <location evidence="1 5">Nucleolus</location>
    </subcellularLocation>
</comment>
<dbReference type="EMBL" id="GFJQ02008326">
    <property type="protein sequence ID" value="JAV98643.1"/>
    <property type="molecule type" value="Transcribed_RNA"/>
</dbReference>
<dbReference type="AlphaFoldDB" id="A0A1Z5KUS8"/>
<evidence type="ECO:0000256" key="2">
    <source>
        <dbReference type="ARBA" id="ARBA00008105"/>
    </source>
</evidence>
<comment type="similarity">
    <text evidence="2 5">Belongs to the UTP11 family.</text>
</comment>
<feature type="compositionally biased region" description="Basic and acidic residues" evidence="6">
    <location>
        <begin position="19"/>
        <end position="31"/>
    </location>
</feature>
<evidence type="ECO:0000256" key="3">
    <source>
        <dbReference type="ARBA" id="ARBA00022552"/>
    </source>
</evidence>
<dbReference type="GO" id="GO:0006364">
    <property type="term" value="P:rRNA processing"/>
    <property type="evidence" value="ECO:0007669"/>
    <property type="project" value="UniProtKB-UniRule"/>
</dbReference>
<evidence type="ECO:0000313" key="7">
    <source>
        <dbReference type="EMBL" id="JAV98643.1"/>
    </source>
</evidence>
<sequence>MSSFTKASKANQRVHKERHQPESRKHLGFLEKKRDYKVRARNYQNKQQKLKRLQQRALSKNPDEFYFHMINSTLKNGEHHEKLKGEEFTDAQLKLMQTQDLNYITMKRNTESKKIDKLQSNLHFLGADSAVKNKHIFFVDSKEEAKDFDFAKRLGTHPAMLDRTYNRPRLETLQDKHLGDVSDDVLEESRKEMKKSYQELSKRIARERELAVVGAKMEMKKRLLDRKHPPVKKVKEGTKESAPVYLWKKERKR</sequence>
<comment type="function">
    <text evidence="5">Involved in nucleolar processing of pre-18S ribosomal RNA.</text>
</comment>
<dbReference type="PANTHER" id="PTHR12838">
    <property type="entry name" value="U3 SMALL NUCLEOLAR RNA-ASSOCIATED PROTEIN 11"/>
    <property type="match status" value="1"/>
</dbReference>
<feature type="region of interest" description="Disordered" evidence="6">
    <location>
        <begin position="1"/>
        <end position="31"/>
    </location>
</feature>
<accession>A0A1Z5KUS8</accession>
<evidence type="ECO:0000256" key="4">
    <source>
        <dbReference type="ARBA" id="ARBA00023242"/>
    </source>
</evidence>
<dbReference type="Pfam" id="PF03998">
    <property type="entry name" value="Utp11"/>
    <property type="match status" value="1"/>
</dbReference>
<comment type="subunit">
    <text evidence="5">Component of the ribosomal small subunit (SSU) processome.</text>
</comment>
<feature type="compositionally biased region" description="Polar residues" evidence="6">
    <location>
        <begin position="1"/>
        <end position="11"/>
    </location>
</feature>
<keyword evidence="3 5" id="KW-0698">rRNA processing</keyword>
<proteinExistence type="inferred from homology"/>
<organism evidence="7">
    <name type="scientific">Ornithodoros moubata</name>
    <name type="common">Soft tick</name>
    <name type="synonym">Argasid tick</name>
    <dbReference type="NCBI Taxonomy" id="6938"/>
    <lineage>
        <taxon>Eukaryota</taxon>
        <taxon>Metazoa</taxon>
        <taxon>Ecdysozoa</taxon>
        <taxon>Arthropoda</taxon>
        <taxon>Chelicerata</taxon>
        <taxon>Arachnida</taxon>
        <taxon>Acari</taxon>
        <taxon>Parasitiformes</taxon>
        <taxon>Ixodida</taxon>
        <taxon>Ixodoidea</taxon>
        <taxon>Argasidae</taxon>
        <taxon>Ornithodorinae</taxon>
        <taxon>Ornithodoros</taxon>
    </lineage>
</organism>
<name>A0A1Z5KUS8_ORNMO</name>
<dbReference type="PIRSF" id="PIRSF015952">
    <property type="entry name" value="U3snoRNP11"/>
    <property type="match status" value="1"/>
</dbReference>
<keyword evidence="4 5" id="KW-0539">Nucleus</keyword>
<dbReference type="PANTHER" id="PTHR12838:SF0">
    <property type="entry name" value="U3 SMALL NUCLEOLAR RNA-ASSOCIATED PROTEIN 11-RELATED"/>
    <property type="match status" value="1"/>
</dbReference>
<evidence type="ECO:0000256" key="5">
    <source>
        <dbReference type="PIRNR" id="PIRNR015952"/>
    </source>
</evidence>
<dbReference type="InterPro" id="IPR007144">
    <property type="entry name" value="SSU_processome_Utp11"/>
</dbReference>
<reference evidence="7" key="1">
    <citation type="journal article" date="2017" name="Ticks Tick Borne Dis.">
        <title>Functional annotation and analysis of the Ornithodoros moubata midgut genes differentially expressed after blood feeding.</title>
        <authorList>
            <person name="Oleaga A."/>
            <person name="Obolo-Mvoulouga P."/>
            <person name="Manzano-Roman R."/>
            <person name="Perez-Sanchez R."/>
        </authorList>
    </citation>
    <scope>NUCLEOTIDE SEQUENCE</scope>
    <source>
        <strain evidence="7">Female</strain>
        <tissue evidence="7">Gut</tissue>
    </source>
</reference>
<evidence type="ECO:0000256" key="1">
    <source>
        <dbReference type="ARBA" id="ARBA00004604"/>
    </source>
</evidence>